<organism evidence="3 4">
    <name type="scientific">Mya arenaria</name>
    <name type="common">Soft-shell clam</name>
    <dbReference type="NCBI Taxonomy" id="6604"/>
    <lineage>
        <taxon>Eukaryota</taxon>
        <taxon>Metazoa</taxon>
        <taxon>Spiralia</taxon>
        <taxon>Lophotrochozoa</taxon>
        <taxon>Mollusca</taxon>
        <taxon>Bivalvia</taxon>
        <taxon>Autobranchia</taxon>
        <taxon>Heteroconchia</taxon>
        <taxon>Euheterodonta</taxon>
        <taxon>Imparidentia</taxon>
        <taxon>Neoheterodontei</taxon>
        <taxon>Myida</taxon>
        <taxon>Myoidea</taxon>
        <taxon>Myidae</taxon>
        <taxon>Mya</taxon>
    </lineage>
</organism>
<accession>A0ABY7EAK6</accession>
<evidence type="ECO:0000256" key="1">
    <source>
        <dbReference type="SAM" id="MobiDB-lite"/>
    </source>
</evidence>
<dbReference type="PROSITE" id="PS51221">
    <property type="entry name" value="TTL"/>
    <property type="match status" value="1"/>
</dbReference>
<feature type="domain" description="Tubulin--tyrosine ligase-like protein 12 SET-like" evidence="2">
    <location>
        <begin position="84"/>
        <end position="253"/>
    </location>
</feature>
<evidence type="ECO:0000313" key="3">
    <source>
        <dbReference type="EMBL" id="WAR07068.1"/>
    </source>
</evidence>
<dbReference type="Pfam" id="PF03133">
    <property type="entry name" value="TTL"/>
    <property type="match status" value="1"/>
</dbReference>
<sequence>MSSQIDQDNTTISESSFEEFLLIHQLQLKNSCVPQIYWQTLFNKLKDEVFDAGGVFQVQIVEHVEETYGNEGDEDREDGDETSGSHTYRVVVSRQEGISCIDEEHIYLVDHAWTYRQHEARAYLEQVAGLKERMADLMDIKKDERPDKDIIDEVLREMWRFNGTYSIGNYDLGTNERLPVWYVMDEFGSRIQHSDMPTFKMAPFMYGPRQIAYSIIWPIKDLNKGEEVTRDYVPNIHHPERRAATMLPWIPHDFRETSFQQQEPSSDFFSAHRIAEKMPEEVGPVSPLPSDRRIRVCLDYPEAPEITHPRFEMVDTGEEADIIWTLQNFKDFTSLCSEGKYRYINQFPNEQCITVKDLLPIVCRRAGTGGIDPDTLEGSPKWLPLTFNLNTELDKFVSYFQHRQDKGLDNVWILKPWNLSNSADITVSDNLNQIIACKYISDCVTIHRADLKADVKVDFRFLIFLASVKPLQVFLYRPFSVRRGHKEYSLTDFDDLLRHLTYVGLYKYNVYRPGDSIHTALLELFQAATSRDPPAGLVNFPLSRAIYGIDLLLQWQTNEKGERYVQPMVSEVNFGCDYKSWMEEYPEMLNDAFSALFFNDIEGREDRVKVLAS</sequence>
<feature type="region of interest" description="Disordered" evidence="1">
    <location>
        <begin position="66"/>
        <end position="86"/>
    </location>
</feature>
<dbReference type="InterPro" id="IPR057954">
    <property type="entry name" value="SET_TTL12"/>
</dbReference>
<feature type="compositionally biased region" description="Acidic residues" evidence="1">
    <location>
        <begin position="71"/>
        <end position="81"/>
    </location>
</feature>
<dbReference type="InterPro" id="IPR027749">
    <property type="entry name" value="TTLL12"/>
</dbReference>
<dbReference type="Pfam" id="PF25556">
    <property type="entry name" value="SET_TTL"/>
    <property type="match status" value="1"/>
</dbReference>
<reference evidence="3" key="1">
    <citation type="submission" date="2022-11" db="EMBL/GenBank/DDBJ databases">
        <title>Centuries of genome instability and evolution in soft-shell clam transmissible cancer (bioRxiv).</title>
        <authorList>
            <person name="Hart S.F.M."/>
            <person name="Yonemitsu M.A."/>
            <person name="Giersch R.M."/>
            <person name="Beal B.F."/>
            <person name="Arriagada G."/>
            <person name="Davis B.W."/>
            <person name="Ostrander E.A."/>
            <person name="Goff S.P."/>
            <person name="Metzger M.J."/>
        </authorList>
    </citation>
    <scope>NUCLEOTIDE SEQUENCE</scope>
    <source>
        <strain evidence="3">MELC-2E11</strain>
        <tissue evidence="3">Siphon/mantle</tissue>
    </source>
</reference>
<dbReference type="PANTHER" id="PTHR46088">
    <property type="entry name" value="TUBULIN--TYROSINE LIGASE-LIKE PROTEIN 12"/>
    <property type="match status" value="1"/>
</dbReference>
<keyword evidence="4" id="KW-1185">Reference proteome</keyword>
<evidence type="ECO:0000313" key="4">
    <source>
        <dbReference type="Proteomes" id="UP001164746"/>
    </source>
</evidence>
<dbReference type="Gene3D" id="3.30.470.20">
    <property type="entry name" value="ATP-grasp fold, B domain"/>
    <property type="match status" value="1"/>
</dbReference>
<dbReference type="Proteomes" id="UP001164746">
    <property type="component" value="Chromosome 6"/>
</dbReference>
<dbReference type="EMBL" id="CP111017">
    <property type="protein sequence ID" value="WAR07068.1"/>
    <property type="molecule type" value="Genomic_DNA"/>
</dbReference>
<dbReference type="PANTHER" id="PTHR46088:SF1">
    <property type="entry name" value="TUBULIN--TYROSINE LIGASE-LIKE PROTEIN 12"/>
    <property type="match status" value="1"/>
</dbReference>
<name>A0ABY7EAK6_MYAAR</name>
<dbReference type="InterPro" id="IPR004344">
    <property type="entry name" value="TTL/TTLL_fam"/>
</dbReference>
<protein>
    <submittedName>
        <fullName evidence="3">TTL12-like protein</fullName>
    </submittedName>
</protein>
<proteinExistence type="predicted"/>
<evidence type="ECO:0000259" key="2">
    <source>
        <dbReference type="Pfam" id="PF25556"/>
    </source>
</evidence>
<gene>
    <name evidence="3" type="ORF">MAR_017026</name>
</gene>